<dbReference type="GO" id="GO:0006396">
    <property type="term" value="P:RNA processing"/>
    <property type="evidence" value="ECO:0007669"/>
    <property type="project" value="InterPro"/>
</dbReference>
<evidence type="ECO:0000256" key="2">
    <source>
        <dbReference type="ARBA" id="ARBA00022490"/>
    </source>
</evidence>
<dbReference type="PROSITE" id="PS50126">
    <property type="entry name" value="S1"/>
    <property type="match status" value="1"/>
</dbReference>
<feature type="binding site" evidence="8">
    <location>
        <position position="488"/>
    </location>
    <ligand>
        <name>Mg(2+)</name>
        <dbReference type="ChEBI" id="CHEBI:18420"/>
    </ligand>
</feature>
<dbReference type="PANTHER" id="PTHR11252">
    <property type="entry name" value="POLYRIBONUCLEOTIDE NUCLEOTIDYLTRANSFERASE"/>
    <property type="match status" value="1"/>
</dbReference>
<comment type="catalytic activity">
    <reaction evidence="8">
        <text>RNA(n+1) + phosphate = RNA(n) + a ribonucleoside 5'-diphosphate</text>
        <dbReference type="Rhea" id="RHEA:22096"/>
        <dbReference type="Rhea" id="RHEA-COMP:14527"/>
        <dbReference type="Rhea" id="RHEA-COMP:17342"/>
        <dbReference type="ChEBI" id="CHEBI:43474"/>
        <dbReference type="ChEBI" id="CHEBI:57930"/>
        <dbReference type="ChEBI" id="CHEBI:140395"/>
        <dbReference type="EC" id="2.7.7.8"/>
    </reaction>
</comment>
<dbReference type="HAMAP" id="MF_01595">
    <property type="entry name" value="PNPase"/>
    <property type="match status" value="1"/>
</dbReference>
<gene>
    <name evidence="8" type="primary">pnp</name>
    <name evidence="11" type="ORF">HNR50_000446</name>
</gene>
<comment type="caution">
    <text evidence="11">The sequence shown here is derived from an EMBL/GenBank/DDBJ whole genome shotgun (WGS) entry which is preliminary data.</text>
</comment>
<evidence type="ECO:0000256" key="8">
    <source>
        <dbReference type="HAMAP-Rule" id="MF_01595"/>
    </source>
</evidence>
<dbReference type="GO" id="GO:0006402">
    <property type="term" value="P:mRNA catabolic process"/>
    <property type="evidence" value="ECO:0007669"/>
    <property type="project" value="UniProtKB-UniRule"/>
</dbReference>
<dbReference type="GO" id="GO:0004654">
    <property type="term" value="F:polyribonucleotide nucleotidyltransferase activity"/>
    <property type="evidence" value="ECO:0007669"/>
    <property type="project" value="UniProtKB-UniRule"/>
</dbReference>
<evidence type="ECO:0000256" key="6">
    <source>
        <dbReference type="ARBA" id="ARBA00022842"/>
    </source>
</evidence>
<keyword evidence="7 8" id="KW-0694">RNA-binding</keyword>
<dbReference type="RefSeq" id="WP_184743088.1">
    <property type="nucleotide sequence ID" value="NZ_JACHGJ010000001.1"/>
</dbReference>
<comment type="cofactor">
    <cofactor evidence="8">
        <name>Mg(2+)</name>
        <dbReference type="ChEBI" id="CHEBI:18420"/>
    </cofactor>
</comment>
<dbReference type="PANTHER" id="PTHR11252:SF0">
    <property type="entry name" value="POLYRIBONUCLEOTIDE NUCLEOTIDYLTRANSFERASE 1, MITOCHONDRIAL"/>
    <property type="match status" value="1"/>
</dbReference>
<dbReference type="SMART" id="SM00322">
    <property type="entry name" value="KH"/>
    <property type="match status" value="1"/>
</dbReference>
<dbReference type="InterPro" id="IPR003029">
    <property type="entry name" value="S1_domain"/>
</dbReference>
<keyword evidence="2 8" id="KW-0963">Cytoplasm</keyword>
<dbReference type="InterPro" id="IPR012162">
    <property type="entry name" value="PNPase"/>
</dbReference>
<dbReference type="SUPFAM" id="SSF50249">
    <property type="entry name" value="Nucleic acid-binding proteins"/>
    <property type="match status" value="1"/>
</dbReference>
<dbReference type="NCBIfam" id="NF008805">
    <property type="entry name" value="PRK11824.1"/>
    <property type="match status" value="1"/>
</dbReference>
<feature type="compositionally biased region" description="Low complexity" evidence="9">
    <location>
        <begin position="695"/>
        <end position="706"/>
    </location>
</feature>
<dbReference type="Gene3D" id="3.30.1370.10">
    <property type="entry name" value="K Homology domain, type 1"/>
    <property type="match status" value="1"/>
</dbReference>
<dbReference type="Pfam" id="PF00013">
    <property type="entry name" value="KH_1"/>
    <property type="match status" value="1"/>
</dbReference>
<dbReference type="FunFam" id="3.30.1370.10:FF:000001">
    <property type="entry name" value="Polyribonucleotide nucleotidyltransferase"/>
    <property type="match status" value="1"/>
</dbReference>
<dbReference type="InterPro" id="IPR001247">
    <property type="entry name" value="ExoRNase_PH_dom1"/>
</dbReference>
<evidence type="ECO:0000256" key="9">
    <source>
        <dbReference type="SAM" id="MobiDB-lite"/>
    </source>
</evidence>
<comment type="similarity">
    <text evidence="1 8">Belongs to the polyribonucleotide nucleotidyltransferase family.</text>
</comment>
<keyword evidence="6 8" id="KW-0460">Magnesium</keyword>
<dbReference type="SUPFAM" id="SSF54211">
    <property type="entry name" value="Ribosomal protein S5 domain 2-like"/>
    <property type="match status" value="2"/>
</dbReference>
<dbReference type="CDD" id="cd11364">
    <property type="entry name" value="RNase_PH_PNPase_2"/>
    <property type="match status" value="1"/>
</dbReference>
<sequence>METASFRIGEHDLILETGKMAKQANGAVLAKYAGSSVLATVCCGSKPSEGLDYVPLSVDYNERYYAAGKIPGGFLKREARPKDKEILVSRLIDRPMRPLFYKEFGREIQVVPMTVSSDQIHTPDILGMISAFAAVMISDIPFNGPVAAVRIAHVNDEFVVNPTFQQIEESDMDIVVAGTNDGICMVEGGAKEVSEELMLQAIEKAEIVLKELCQFLEDFAAKCGKEKLPFAKSELTLDKKDEIEKEAYPLMETACFVKGKFERYDAIKQVKKDMFDKYEAEIPEEQVPLFDALFEELEKNILRKSILEKKLRSDGRGPEDIRPITCELDVLQRSHGSALFTRGETQSLGVTTLGSVFDEQIHDDIDGDKRSNFMLHYNFPPYSVGETGRLGTGRREIGHGHLAQRALEGVLPKKEDFPYTIRIVSEILESNGSSSQATICSGSLSLLNAGVPIKSPVAGIAMGLISEGNDFVVISDILGEEDHMGDMDFKVAGTSEGITAFQMDIKISGITVDIMRQALKQAHDGRMHILGIMNQTISEPSKDVSDYAPKIISFKIDVDKIGMIIGPGGKNIKSISEKSGSKVNIDEDGTINIYCREKKGAELAESIIKGLIEEPEVGRVYSGEVKRIMDFGAFIEFLPGKEGLCHISKISKERVASVSDVLKEGQEVRVRLIEQDRMGRLNLSIVDADNEDWKPSAGSSRPPRSGNFRNNRDRDRRN</sequence>
<evidence type="ECO:0000313" key="11">
    <source>
        <dbReference type="EMBL" id="MBB6478813.1"/>
    </source>
</evidence>
<proteinExistence type="inferred from homology"/>
<dbReference type="EC" id="2.7.7.8" evidence="8"/>
<evidence type="ECO:0000256" key="3">
    <source>
        <dbReference type="ARBA" id="ARBA00022679"/>
    </source>
</evidence>
<dbReference type="InterPro" id="IPR036612">
    <property type="entry name" value="KH_dom_type_1_sf"/>
</dbReference>
<comment type="subcellular location">
    <subcellularLocation>
        <location evidence="8">Cytoplasm</location>
    </subcellularLocation>
</comment>
<evidence type="ECO:0000256" key="4">
    <source>
        <dbReference type="ARBA" id="ARBA00022695"/>
    </source>
</evidence>
<dbReference type="InterPro" id="IPR020568">
    <property type="entry name" value="Ribosomal_Su5_D2-typ_SF"/>
</dbReference>
<dbReference type="FunFam" id="2.40.50.140:FF:000189">
    <property type="entry name" value="Polyribonucleotide nucleotidyltransferase, putative"/>
    <property type="match status" value="1"/>
</dbReference>
<comment type="function">
    <text evidence="8">Involved in mRNA degradation. Catalyzes the phosphorolysis of single-stranded polyribonucleotides processively in the 3'- to 5'-direction.</text>
</comment>
<dbReference type="AlphaFoldDB" id="A0A841R4U1"/>
<dbReference type="FunFam" id="3.30.230.70:FF:000001">
    <property type="entry name" value="Polyribonucleotide nucleotidyltransferase"/>
    <property type="match status" value="1"/>
</dbReference>
<name>A0A841R4U1_9SPIO</name>
<evidence type="ECO:0000313" key="12">
    <source>
        <dbReference type="Proteomes" id="UP000587760"/>
    </source>
</evidence>
<dbReference type="Gene3D" id="2.40.50.140">
    <property type="entry name" value="Nucleic acid-binding proteins"/>
    <property type="match status" value="1"/>
</dbReference>
<dbReference type="FunFam" id="3.30.230.70:FF:000002">
    <property type="entry name" value="Polyribonucleotide nucleotidyltransferase"/>
    <property type="match status" value="1"/>
</dbReference>
<dbReference type="GO" id="GO:0003723">
    <property type="term" value="F:RNA binding"/>
    <property type="evidence" value="ECO:0007669"/>
    <property type="project" value="UniProtKB-UniRule"/>
</dbReference>
<accession>A0A841R4U1</accession>
<evidence type="ECO:0000256" key="1">
    <source>
        <dbReference type="ARBA" id="ARBA00007404"/>
    </source>
</evidence>
<dbReference type="GO" id="GO:0000175">
    <property type="term" value="F:3'-5'-RNA exonuclease activity"/>
    <property type="evidence" value="ECO:0007669"/>
    <property type="project" value="TreeGrafter"/>
</dbReference>
<dbReference type="InterPro" id="IPR012340">
    <property type="entry name" value="NA-bd_OB-fold"/>
</dbReference>
<keyword evidence="4 8" id="KW-0548">Nucleotidyltransferase</keyword>
<dbReference type="NCBIfam" id="TIGR03591">
    <property type="entry name" value="polynuc_phos"/>
    <property type="match status" value="1"/>
</dbReference>
<dbReference type="Pfam" id="PF01138">
    <property type="entry name" value="RNase_PH"/>
    <property type="match status" value="2"/>
</dbReference>
<dbReference type="EMBL" id="JACHGJ010000001">
    <property type="protein sequence ID" value="MBB6478813.1"/>
    <property type="molecule type" value="Genomic_DNA"/>
</dbReference>
<dbReference type="Pfam" id="PF00575">
    <property type="entry name" value="S1"/>
    <property type="match status" value="1"/>
</dbReference>
<dbReference type="InterPro" id="IPR036345">
    <property type="entry name" value="ExoRNase_PH_dom2_sf"/>
</dbReference>
<dbReference type="Proteomes" id="UP000587760">
    <property type="component" value="Unassembled WGS sequence"/>
</dbReference>
<dbReference type="SMART" id="SM00316">
    <property type="entry name" value="S1"/>
    <property type="match status" value="1"/>
</dbReference>
<reference evidence="11 12" key="1">
    <citation type="submission" date="2020-08" db="EMBL/GenBank/DDBJ databases">
        <title>Genomic Encyclopedia of Type Strains, Phase IV (KMG-IV): sequencing the most valuable type-strain genomes for metagenomic binning, comparative biology and taxonomic classification.</title>
        <authorList>
            <person name="Goeker M."/>
        </authorList>
    </citation>
    <scope>NUCLEOTIDE SEQUENCE [LARGE SCALE GENOMIC DNA]</scope>
    <source>
        <strain evidence="11 12">DSM 2461</strain>
    </source>
</reference>
<feature type="region of interest" description="Disordered" evidence="9">
    <location>
        <begin position="692"/>
        <end position="718"/>
    </location>
</feature>
<keyword evidence="12" id="KW-1185">Reference proteome</keyword>
<dbReference type="Pfam" id="PF03725">
    <property type="entry name" value="RNase_PH_C"/>
    <property type="match status" value="2"/>
</dbReference>
<evidence type="ECO:0000259" key="10">
    <source>
        <dbReference type="PROSITE" id="PS50126"/>
    </source>
</evidence>
<evidence type="ECO:0000256" key="5">
    <source>
        <dbReference type="ARBA" id="ARBA00022723"/>
    </source>
</evidence>
<feature type="binding site" evidence="8">
    <location>
        <position position="482"/>
    </location>
    <ligand>
        <name>Mg(2+)</name>
        <dbReference type="ChEBI" id="CHEBI:18420"/>
    </ligand>
</feature>
<dbReference type="GO" id="GO:0005829">
    <property type="term" value="C:cytosol"/>
    <property type="evidence" value="ECO:0007669"/>
    <property type="project" value="TreeGrafter"/>
</dbReference>
<dbReference type="Gene3D" id="3.30.230.70">
    <property type="entry name" value="GHMP Kinase, N-terminal domain"/>
    <property type="match status" value="2"/>
</dbReference>
<dbReference type="InterPro" id="IPR004087">
    <property type="entry name" value="KH_dom"/>
</dbReference>
<evidence type="ECO:0000256" key="7">
    <source>
        <dbReference type="ARBA" id="ARBA00022884"/>
    </source>
</evidence>
<dbReference type="InterPro" id="IPR015848">
    <property type="entry name" value="PNPase_PH_RNA-bd_bac/org-type"/>
</dbReference>
<keyword evidence="5 8" id="KW-0479">Metal-binding</keyword>
<feature type="domain" description="S1 motif" evidence="10">
    <location>
        <begin position="618"/>
        <end position="686"/>
    </location>
</feature>
<dbReference type="SUPFAM" id="SSF54791">
    <property type="entry name" value="Eukaryotic type KH-domain (KH-domain type I)"/>
    <property type="match status" value="1"/>
</dbReference>
<dbReference type="CDD" id="cd02393">
    <property type="entry name" value="KH-I_PNPase"/>
    <property type="match status" value="1"/>
</dbReference>
<dbReference type="CDD" id="cd04472">
    <property type="entry name" value="S1_PNPase"/>
    <property type="match status" value="1"/>
</dbReference>
<organism evidence="11 12">
    <name type="scientific">Spirochaeta isovalerica</name>
    <dbReference type="NCBI Taxonomy" id="150"/>
    <lineage>
        <taxon>Bacteria</taxon>
        <taxon>Pseudomonadati</taxon>
        <taxon>Spirochaetota</taxon>
        <taxon>Spirochaetia</taxon>
        <taxon>Spirochaetales</taxon>
        <taxon>Spirochaetaceae</taxon>
        <taxon>Spirochaeta</taxon>
    </lineage>
</organism>
<dbReference type="PIRSF" id="PIRSF005499">
    <property type="entry name" value="PNPase"/>
    <property type="match status" value="1"/>
</dbReference>
<dbReference type="CDD" id="cd11363">
    <property type="entry name" value="RNase_PH_PNPase_1"/>
    <property type="match status" value="1"/>
</dbReference>
<dbReference type="SUPFAM" id="SSF55666">
    <property type="entry name" value="Ribonuclease PH domain 2-like"/>
    <property type="match status" value="2"/>
</dbReference>
<dbReference type="GO" id="GO:0000287">
    <property type="term" value="F:magnesium ion binding"/>
    <property type="evidence" value="ECO:0007669"/>
    <property type="project" value="UniProtKB-UniRule"/>
</dbReference>
<dbReference type="InterPro" id="IPR015847">
    <property type="entry name" value="ExoRNase_PH_dom2"/>
</dbReference>
<dbReference type="InterPro" id="IPR036456">
    <property type="entry name" value="PNPase_PH_RNA-bd_sf"/>
</dbReference>
<dbReference type="Pfam" id="PF03726">
    <property type="entry name" value="PNPase"/>
    <property type="match status" value="1"/>
</dbReference>
<dbReference type="InterPro" id="IPR027408">
    <property type="entry name" value="PNPase/RNase_PH_dom_sf"/>
</dbReference>
<dbReference type="SUPFAM" id="SSF46915">
    <property type="entry name" value="Polynucleotide phosphorylase/guanosine pentaphosphate synthase (PNPase/GPSI), domain 3"/>
    <property type="match status" value="1"/>
</dbReference>
<dbReference type="PROSITE" id="PS50084">
    <property type="entry name" value="KH_TYPE_1"/>
    <property type="match status" value="1"/>
</dbReference>
<keyword evidence="3 8" id="KW-0808">Transferase</keyword>
<protein>
    <recommendedName>
        <fullName evidence="8">Polyribonucleotide nucleotidyltransferase</fullName>
        <ecNumber evidence="8">2.7.7.8</ecNumber>
    </recommendedName>
    <alternativeName>
        <fullName evidence="8">Polynucleotide phosphorylase</fullName>
        <shortName evidence="8">PNPase</shortName>
    </alternativeName>
</protein>
<dbReference type="InterPro" id="IPR004088">
    <property type="entry name" value="KH_dom_type_1"/>
</dbReference>